<feature type="binding site" evidence="4">
    <location>
        <position position="65"/>
    </location>
    <ligand>
        <name>a divalent metal cation</name>
        <dbReference type="ChEBI" id="CHEBI:60240"/>
        <label>1</label>
    </ligand>
</feature>
<dbReference type="NCBIfam" id="TIGR00486">
    <property type="entry name" value="YbgI_SA1388"/>
    <property type="match status" value="1"/>
</dbReference>
<feature type="binding site" evidence="4">
    <location>
        <position position="66"/>
    </location>
    <ligand>
        <name>a divalent metal cation</name>
        <dbReference type="ChEBI" id="CHEBI:60240"/>
        <label>1</label>
    </ligand>
</feature>
<protein>
    <recommendedName>
        <fullName evidence="2">GTP cyclohydrolase 1 type 2 homolog</fullName>
    </recommendedName>
</protein>
<dbReference type="PANTHER" id="PTHR13799:SF14">
    <property type="entry name" value="GTP CYCLOHYDROLASE 1 TYPE 2 HOMOLOG"/>
    <property type="match status" value="1"/>
</dbReference>
<evidence type="ECO:0000313" key="5">
    <source>
        <dbReference type="EMBL" id="SUB76022.1"/>
    </source>
</evidence>
<proteinExistence type="inferred from homology"/>
<dbReference type="InterPro" id="IPR036069">
    <property type="entry name" value="DUF34/NIF3_sf"/>
</dbReference>
<evidence type="ECO:0000256" key="4">
    <source>
        <dbReference type="PIRSR" id="PIRSR602678-1"/>
    </source>
</evidence>
<feature type="binding site" evidence="4">
    <location>
        <position position="222"/>
    </location>
    <ligand>
        <name>a divalent metal cation</name>
        <dbReference type="ChEBI" id="CHEBI:60240"/>
        <label>1</label>
    </ligand>
</feature>
<keyword evidence="3 4" id="KW-0479">Metal-binding</keyword>
<dbReference type="FunFam" id="3.40.1390.30:FF:000001">
    <property type="entry name" value="GTP cyclohydrolase 1 type 2"/>
    <property type="match status" value="1"/>
</dbReference>
<evidence type="ECO:0000256" key="2">
    <source>
        <dbReference type="ARBA" id="ARBA00022112"/>
    </source>
</evidence>
<organism evidence="5 6">
    <name type="scientific">Peptoniphilus indolicus</name>
    <dbReference type="NCBI Taxonomy" id="33030"/>
    <lineage>
        <taxon>Bacteria</taxon>
        <taxon>Bacillati</taxon>
        <taxon>Bacillota</taxon>
        <taxon>Tissierellia</taxon>
        <taxon>Tissierellales</taxon>
        <taxon>Peptoniphilaceae</taxon>
        <taxon>Peptoniphilus</taxon>
    </lineage>
</organism>
<evidence type="ECO:0000313" key="6">
    <source>
        <dbReference type="Proteomes" id="UP000254777"/>
    </source>
</evidence>
<dbReference type="PANTHER" id="PTHR13799">
    <property type="entry name" value="NGG1 INTERACTING FACTOR 3"/>
    <property type="match status" value="1"/>
</dbReference>
<dbReference type="Proteomes" id="UP000254777">
    <property type="component" value="Unassembled WGS sequence"/>
</dbReference>
<evidence type="ECO:0000256" key="3">
    <source>
        <dbReference type="ARBA" id="ARBA00022723"/>
    </source>
</evidence>
<dbReference type="Pfam" id="PF01784">
    <property type="entry name" value="DUF34_NIF3"/>
    <property type="match status" value="1"/>
</dbReference>
<evidence type="ECO:0000256" key="1">
    <source>
        <dbReference type="ARBA" id="ARBA00006964"/>
    </source>
</evidence>
<dbReference type="Gene3D" id="3.40.1390.30">
    <property type="entry name" value="NIF3 (NGG1p interacting factor 3)-like"/>
    <property type="match status" value="2"/>
</dbReference>
<dbReference type="AlphaFoldDB" id="A0A379DEN6"/>
<dbReference type="GO" id="GO:0046872">
    <property type="term" value="F:metal ion binding"/>
    <property type="evidence" value="ECO:0007669"/>
    <property type="project" value="UniProtKB-KW"/>
</dbReference>
<feature type="binding site" evidence="4">
    <location>
        <position position="226"/>
    </location>
    <ligand>
        <name>a divalent metal cation</name>
        <dbReference type="ChEBI" id="CHEBI:60240"/>
        <label>1</label>
    </ligand>
</feature>
<dbReference type="SUPFAM" id="SSF102705">
    <property type="entry name" value="NIF3 (NGG1p interacting factor 3)-like"/>
    <property type="match status" value="1"/>
</dbReference>
<reference evidence="5 6" key="1">
    <citation type="submission" date="2018-06" db="EMBL/GenBank/DDBJ databases">
        <authorList>
            <consortium name="Pathogen Informatics"/>
            <person name="Doyle S."/>
        </authorList>
    </citation>
    <scope>NUCLEOTIDE SEQUENCE [LARGE SCALE GENOMIC DNA]</scope>
    <source>
        <strain evidence="5 6">NCTC11088</strain>
    </source>
</reference>
<name>A0A379DEN6_9FIRM</name>
<comment type="similarity">
    <text evidence="1">Belongs to the GTP cyclohydrolase I type 2/NIF3 family.</text>
</comment>
<sequence>MSYRAVDIVEYIEKLADPKYQESWDNSGWQIKSDVDVNKVLICMDLTLERIEYALKNEFQLIITHHPMFFSGIKSIQDDYKSKMIKKLVMNNICVYSAHTSFDVSNSGVNKVLFDFLMLEEPKDLIITDSGKGLGLIGVNKNFKSINELLKFLESNLLVDSYKVYGRSIKDINKIALIGGSGASEIQSAIDNGADVYLTSDVKHHDAQIAYENDLILIDISHNDSEKLALKWMSEYIKEKFDIEIETMLDNAFTLKLD</sequence>
<accession>A0A379DEN6</accession>
<dbReference type="EMBL" id="UGTH01000001">
    <property type="protein sequence ID" value="SUB76022.1"/>
    <property type="molecule type" value="Genomic_DNA"/>
</dbReference>
<dbReference type="RefSeq" id="WP_004821886.1">
    <property type="nucleotide sequence ID" value="NZ_UGTH01000001.1"/>
</dbReference>
<gene>
    <name evidence="5" type="ORF">NCTC11088_01831</name>
</gene>
<dbReference type="GO" id="GO:0005737">
    <property type="term" value="C:cytoplasm"/>
    <property type="evidence" value="ECO:0007669"/>
    <property type="project" value="TreeGrafter"/>
</dbReference>
<feature type="binding site" evidence="4">
    <location>
        <position position="103"/>
    </location>
    <ligand>
        <name>a divalent metal cation</name>
        <dbReference type="ChEBI" id="CHEBI:60240"/>
        <label>1</label>
    </ligand>
</feature>
<dbReference type="InterPro" id="IPR002678">
    <property type="entry name" value="DUF34/NIF3"/>
</dbReference>